<dbReference type="RefSeq" id="XP_028475518.1">
    <property type="nucleotide sequence ID" value="XM_028624446.1"/>
</dbReference>
<feature type="transmembrane region" description="Helical" evidence="7">
    <location>
        <begin position="326"/>
        <end position="346"/>
    </location>
</feature>
<dbReference type="SUPFAM" id="SSF103473">
    <property type="entry name" value="MFS general substrate transporter"/>
    <property type="match status" value="1"/>
</dbReference>
<feature type="transmembrane region" description="Helical" evidence="7">
    <location>
        <begin position="55"/>
        <end position="74"/>
    </location>
</feature>
<dbReference type="PROSITE" id="PS50850">
    <property type="entry name" value="MFS"/>
    <property type="match status" value="1"/>
</dbReference>
<dbReference type="OrthoDB" id="6730379at2759"/>
<keyword evidence="4 7" id="KW-1133">Transmembrane helix</keyword>
<feature type="transmembrane region" description="Helical" evidence="7">
    <location>
        <begin position="353"/>
        <end position="373"/>
    </location>
</feature>
<feature type="transmembrane region" description="Helical" evidence="7">
    <location>
        <begin position="152"/>
        <end position="171"/>
    </location>
</feature>
<evidence type="ECO:0000256" key="4">
    <source>
        <dbReference type="ARBA" id="ARBA00022989"/>
    </source>
</evidence>
<feature type="transmembrane region" description="Helical" evidence="7">
    <location>
        <begin position="222"/>
        <end position="242"/>
    </location>
</feature>
<dbReference type="PANTHER" id="PTHR43791:SF1">
    <property type="entry name" value="ALLANTOATE PERMEASE"/>
    <property type="match status" value="1"/>
</dbReference>
<feature type="transmembrane region" description="Helical" evidence="7">
    <location>
        <begin position="94"/>
        <end position="115"/>
    </location>
</feature>
<proteinExistence type="predicted"/>
<keyword evidence="5 7" id="KW-0472">Membrane</keyword>
<dbReference type="Gene3D" id="1.20.1250.20">
    <property type="entry name" value="MFS general substrate transporter like domains"/>
    <property type="match status" value="2"/>
</dbReference>
<feature type="transmembrane region" description="Helical" evidence="7">
    <location>
        <begin position="446"/>
        <end position="468"/>
    </location>
</feature>
<dbReference type="EMBL" id="RSCE01000008">
    <property type="protein sequence ID" value="RSH80571.1"/>
    <property type="molecule type" value="Genomic_DNA"/>
</dbReference>
<feature type="compositionally biased region" description="Basic and acidic residues" evidence="6">
    <location>
        <begin position="1"/>
        <end position="31"/>
    </location>
</feature>
<evidence type="ECO:0000256" key="2">
    <source>
        <dbReference type="ARBA" id="ARBA00022448"/>
    </source>
</evidence>
<evidence type="ECO:0000313" key="10">
    <source>
        <dbReference type="Proteomes" id="UP000279236"/>
    </source>
</evidence>
<feature type="transmembrane region" description="Helical" evidence="7">
    <location>
        <begin position="414"/>
        <end position="434"/>
    </location>
</feature>
<protein>
    <recommendedName>
        <fullName evidence="8">Major facilitator superfamily (MFS) profile domain-containing protein</fullName>
    </recommendedName>
</protein>
<evidence type="ECO:0000256" key="7">
    <source>
        <dbReference type="SAM" id="Phobius"/>
    </source>
</evidence>
<dbReference type="PANTHER" id="PTHR43791">
    <property type="entry name" value="PERMEASE-RELATED"/>
    <property type="match status" value="1"/>
</dbReference>
<evidence type="ECO:0000259" key="8">
    <source>
        <dbReference type="PROSITE" id="PS50850"/>
    </source>
</evidence>
<keyword evidence="3 7" id="KW-0812">Transmembrane</keyword>
<evidence type="ECO:0000313" key="9">
    <source>
        <dbReference type="EMBL" id="RSH80571.1"/>
    </source>
</evidence>
<evidence type="ECO:0000256" key="3">
    <source>
        <dbReference type="ARBA" id="ARBA00022692"/>
    </source>
</evidence>
<feature type="region of interest" description="Disordered" evidence="6">
    <location>
        <begin position="1"/>
        <end position="43"/>
    </location>
</feature>
<accession>A0A427XNS0</accession>
<dbReference type="AlphaFoldDB" id="A0A427XNS0"/>
<keyword evidence="2" id="KW-0813">Transport</keyword>
<organism evidence="9 10">
    <name type="scientific">Apiotrichum porosum</name>
    <dbReference type="NCBI Taxonomy" id="105984"/>
    <lineage>
        <taxon>Eukaryota</taxon>
        <taxon>Fungi</taxon>
        <taxon>Dikarya</taxon>
        <taxon>Basidiomycota</taxon>
        <taxon>Agaricomycotina</taxon>
        <taxon>Tremellomycetes</taxon>
        <taxon>Trichosporonales</taxon>
        <taxon>Trichosporonaceae</taxon>
        <taxon>Apiotrichum</taxon>
    </lineage>
</organism>
<dbReference type="Pfam" id="PF07690">
    <property type="entry name" value="MFS_1"/>
    <property type="match status" value="1"/>
</dbReference>
<dbReference type="GO" id="GO:0016020">
    <property type="term" value="C:membrane"/>
    <property type="evidence" value="ECO:0007669"/>
    <property type="project" value="UniProtKB-SubCell"/>
</dbReference>
<evidence type="ECO:0000256" key="1">
    <source>
        <dbReference type="ARBA" id="ARBA00004141"/>
    </source>
</evidence>
<reference evidence="9 10" key="1">
    <citation type="submission" date="2018-11" db="EMBL/GenBank/DDBJ databases">
        <title>Genome sequence of Apiotrichum porosum DSM 27194.</title>
        <authorList>
            <person name="Aliyu H."/>
            <person name="Gorte O."/>
            <person name="Ochsenreither K."/>
        </authorList>
    </citation>
    <scope>NUCLEOTIDE SEQUENCE [LARGE SCALE GENOMIC DNA]</scope>
    <source>
        <strain evidence="9 10">DSM 27194</strain>
    </source>
</reference>
<dbReference type="GeneID" id="39593696"/>
<name>A0A427XNS0_9TREE</name>
<evidence type="ECO:0000256" key="6">
    <source>
        <dbReference type="SAM" id="MobiDB-lite"/>
    </source>
</evidence>
<keyword evidence="10" id="KW-1185">Reference proteome</keyword>
<feature type="transmembrane region" description="Helical" evidence="7">
    <location>
        <begin position="385"/>
        <end position="402"/>
    </location>
</feature>
<dbReference type="Proteomes" id="UP000279236">
    <property type="component" value="Unassembled WGS sequence"/>
</dbReference>
<dbReference type="InterPro" id="IPR011701">
    <property type="entry name" value="MFS"/>
</dbReference>
<gene>
    <name evidence="9" type="ORF">EHS24_009153</name>
</gene>
<feature type="transmembrane region" description="Helical" evidence="7">
    <location>
        <begin position="290"/>
        <end position="320"/>
    </location>
</feature>
<feature type="domain" description="Major facilitator superfamily (MFS) profile" evidence="8">
    <location>
        <begin position="57"/>
        <end position="473"/>
    </location>
</feature>
<feature type="transmembrane region" description="Helical" evidence="7">
    <location>
        <begin position="127"/>
        <end position="146"/>
    </location>
</feature>
<dbReference type="InterPro" id="IPR020846">
    <property type="entry name" value="MFS_dom"/>
</dbReference>
<sequence>MSDIEQEKAAASIEHKEHSDHPHHIGFHETDLEPMGLPTEVSPEDNKRIKRKIDWVLMPILGVITALQFLDKTMLAYSSIMGFIYDSQITLSQYSWLGTIFSLGYLLGSYPMVYLQQRLSFSKVTATCMIMWGAVVMLITICHHNFAGLLVVRFFLGFFESAMTPACVLVTTQWYRVHEQGTRTGIWSSCNTWGLIFGSAVAYGLLHAQINGHLTGMVGWRVEYLILGSMTIATGIVWVFVIPDDPEKAWWLSKKDRHLAHLRTADTRQDITVRDWKWEQVKEAMADIQIWAFVLVALLTAIPGGGITNFAAVLVTGLGFGTQEALLMGIGQAWVAPFTILCLWAGDKLRCRSLISIFPSIVSMTGAAMIYAFPQSKPIPRAAGYYLMLTWAINTTAVTSFISSNVAGRTKKTMASGMFFFATCVGGLIGPQTFRSKDAPRYSPALLSIILCNIFAAAVMALLFLYYYKENKRRDARMAATGETTDVPDGVDALVMDLTDKENPKFRYVY</sequence>
<evidence type="ECO:0000256" key="5">
    <source>
        <dbReference type="ARBA" id="ARBA00023136"/>
    </source>
</evidence>
<dbReference type="InterPro" id="IPR036259">
    <property type="entry name" value="MFS_trans_sf"/>
</dbReference>
<comment type="subcellular location">
    <subcellularLocation>
        <location evidence="1">Membrane</location>
        <topology evidence="1">Multi-pass membrane protein</topology>
    </subcellularLocation>
</comment>
<comment type="caution">
    <text evidence="9">The sequence shown here is derived from an EMBL/GenBank/DDBJ whole genome shotgun (WGS) entry which is preliminary data.</text>
</comment>
<feature type="transmembrane region" description="Helical" evidence="7">
    <location>
        <begin position="192"/>
        <end position="210"/>
    </location>
</feature>
<dbReference type="GO" id="GO:0022857">
    <property type="term" value="F:transmembrane transporter activity"/>
    <property type="evidence" value="ECO:0007669"/>
    <property type="project" value="InterPro"/>
</dbReference>